<evidence type="ECO:0000256" key="1">
    <source>
        <dbReference type="SAM" id="MobiDB-lite"/>
    </source>
</evidence>
<dbReference type="EMBL" id="VHLG01000002">
    <property type="protein sequence ID" value="TPW32136.1"/>
    <property type="molecule type" value="Genomic_DNA"/>
</dbReference>
<dbReference type="OrthoDB" id="7347529at2"/>
<comment type="caution">
    <text evidence="2">The sequence shown here is derived from an EMBL/GenBank/DDBJ whole genome shotgun (WGS) entry which is preliminary data.</text>
</comment>
<organism evidence="2 3">
    <name type="scientific">Martelella alba</name>
    <dbReference type="NCBI Taxonomy" id="2590451"/>
    <lineage>
        <taxon>Bacteria</taxon>
        <taxon>Pseudomonadati</taxon>
        <taxon>Pseudomonadota</taxon>
        <taxon>Alphaproteobacteria</taxon>
        <taxon>Hyphomicrobiales</taxon>
        <taxon>Aurantimonadaceae</taxon>
        <taxon>Martelella</taxon>
    </lineage>
</organism>
<dbReference type="AlphaFoldDB" id="A0A506UF55"/>
<dbReference type="RefSeq" id="WP_141147648.1">
    <property type="nucleotide sequence ID" value="NZ_VHLG01000002.1"/>
</dbReference>
<feature type="region of interest" description="Disordered" evidence="1">
    <location>
        <begin position="100"/>
        <end position="182"/>
    </location>
</feature>
<name>A0A506UF55_9HYPH</name>
<proteinExistence type="predicted"/>
<evidence type="ECO:0000313" key="2">
    <source>
        <dbReference type="EMBL" id="TPW32136.1"/>
    </source>
</evidence>
<reference evidence="2 3" key="1">
    <citation type="submission" date="2019-06" db="EMBL/GenBank/DDBJ databases">
        <authorList>
            <person name="Li M."/>
        </authorList>
    </citation>
    <scope>NUCLEOTIDE SEQUENCE [LARGE SCALE GENOMIC DNA]</scope>
    <source>
        <strain evidence="2 3">BGMRC2036</strain>
    </source>
</reference>
<feature type="compositionally biased region" description="Polar residues" evidence="1">
    <location>
        <begin position="1"/>
        <end position="10"/>
    </location>
</feature>
<evidence type="ECO:0000313" key="3">
    <source>
        <dbReference type="Proteomes" id="UP000318801"/>
    </source>
</evidence>
<dbReference type="Proteomes" id="UP000318801">
    <property type="component" value="Unassembled WGS sequence"/>
</dbReference>
<accession>A0A506UF55</accession>
<feature type="region of interest" description="Disordered" evidence="1">
    <location>
        <begin position="427"/>
        <end position="447"/>
    </location>
</feature>
<gene>
    <name evidence="2" type="ORF">FJU08_03750</name>
</gene>
<protein>
    <submittedName>
        <fullName evidence="2">Uncharacterized protein</fullName>
    </submittedName>
</protein>
<feature type="region of interest" description="Disordered" evidence="1">
    <location>
        <begin position="1"/>
        <end position="21"/>
    </location>
</feature>
<feature type="compositionally biased region" description="Polar residues" evidence="1">
    <location>
        <begin position="158"/>
        <end position="170"/>
    </location>
</feature>
<sequence>MPIESATQASPPVGAYGQNHGAAVPMQPATIRSAQHVAGPAMPVQQPVQYVYQQAQPKPSFLQKVMSFLCPELMLIRDLQSLQQTAQRLMLEIEKLLQQDGQTGQQAPPAAMPHGPASVYGQQPPRNAYARPEFQAGAQPRQARAARPEAAKPDASQDLPSSGGFRTTSVARKGPGLGDDAARSAQMNGWLENISDDPVKGMEDMFHDIDGELNYAETSGQLPDASIEHYANAMALYGSVNVNEGEREYLARCALQVFSKLADVGAAISQAALHPSGPGVAASQDGLGDAQATDHGVADVVHGQESATRAEDGEDDDVYFDARDHFEAEAPGAYDYARETPVVWRDESGGINVDRWGPSGLTSVPLSQAGLDTQQGSGLQQAVASLVAADEVAPVTAGSNSQPSVAPQAGAGEQALPLNSAGSVFSEAQAKSQRSAQQDRAGGKRSSSAFKALNLNKLKNIPDRINKELNLSAHYKLFQSSFNNISSIIK</sequence>
<feature type="compositionally biased region" description="Low complexity" evidence="1">
    <location>
        <begin position="135"/>
        <end position="145"/>
    </location>
</feature>
<keyword evidence="3" id="KW-1185">Reference proteome</keyword>
<feature type="compositionally biased region" description="Polar residues" evidence="1">
    <location>
        <begin position="429"/>
        <end position="438"/>
    </location>
</feature>